<organism evidence="2 3">
    <name type="scientific">Cylindrotheca closterium</name>
    <dbReference type="NCBI Taxonomy" id="2856"/>
    <lineage>
        <taxon>Eukaryota</taxon>
        <taxon>Sar</taxon>
        <taxon>Stramenopiles</taxon>
        <taxon>Ochrophyta</taxon>
        <taxon>Bacillariophyta</taxon>
        <taxon>Bacillariophyceae</taxon>
        <taxon>Bacillariophycidae</taxon>
        <taxon>Bacillariales</taxon>
        <taxon>Bacillariaceae</taxon>
        <taxon>Cylindrotheca</taxon>
    </lineage>
</organism>
<evidence type="ECO:0000313" key="2">
    <source>
        <dbReference type="EMBL" id="CAJ1969904.1"/>
    </source>
</evidence>
<accession>A0AAD2GCS9</accession>
<reference evidence="2" key="1">
    <citation type="submission" date="2023-08" db="EMBL/GenBank/DDBJ databases">
        <authorList>
            <person name="Audoor S."/>
            <person name="Bilcke G."/>
        </authorList>
    </citation>
    <scope>NUCLEOTIDE SEQUENCE</scope>
</reference>
<sequence>MTATTASTSGTSNQHLSYSTPENSLVMSETSSGNTSMQDVPISPMKLPKMRSAQHPRTILTPPPPLQEQPQQYSSTGSSSSQPQSPFDIDYNSDDDETVGLEHFQPLDMDTSLPKIEYCHDTDAEDYRGGPCQPSKKQDPREKFQVGDHVYQWRSWGGIPGVFQHHGIVMDIINDLHTGDFKLTIADFSNVATPSNKKLPNKKQQSGFFQEGILRTYTDASKWHKVEYQANWWKRTAYRAGTCTSSKSDAVGLVLARVNFIIQYPELLPDYHVIYANCECVAFWCKTGEWSTLQASTMLEMAAAGQAKQSATLALTAASAQVSVPASGVWGWMGYSSTVSWLSLHPMVAPALAGYAAVTIGTPAIIYYKAKGRWEETTKHLCDSFWESALEQPDVFAECMTHWSEKNIL</sequence>
<feature type="region of interest" description="Disordered" evidence="1">
    <location>
        <begin position="122"/>
        <end position="141"/>
    </location>
</feature>
<evidence type="ECO:0008006" key="4">
    <source>
        <dbReference type="Google" id="ProtNLM"/>
    </source>
</evidence>
<dbReference type="Gene3D" id="3.90.1720.10">
    <property type="entry name" value="endopeptidase domain like (from Nostoc punctiforme)"/>
    <property type="match status" value="1"/>
</dbReference>
<dbReference type="PANTHER" id="PTHR46137">
    <property type="entry name" value="OS05G0310600 PROTEIN"/>
    <property type="match status" value="1"/>
</dbReference>
<protein>
    <recommendedName>
        <fullName evidence="4">LRAT domain-containing protein</fullName>
    </recommendedName>
</protein>
<evidence type="ECO:0000256" key="1">
    <source>
        <dbReference type="SAM" id="MobiDB-lite"/>
    </source>
</evidence>
<feature type="compositionally biased region" description="Low complexity" evidence="1">
    <location>
        <begin position="68"/>
        <end position="86"/>
    </location>
</feature>
<feature type="region of interest" description="Disordered" evidence="1">
    <location>
        <begin position="1"/>
        <end position="98"/>
    </location>
</feature>
<proteinExistence type="predicted"/>
<evidence type="ECO:0000313" key="3">
    <source>
        <dbReference type="Proteomes" id="UP001295423"/>
    </source>
</evidence>
<feature type="compositionally biased region" description="Low complexity" evidence="1">
    <location>
        <begin position="1"/>
        <end position="12"/>
    </location>
</feature>
<gene>
    <name evidence="2" type="ORF">CYCCA115_LOCUS23939</name>
</gene>
<name>A0AAD2GCS9_9STRA</name>
<keyword evidence="3" id="KW-1185">Reference proteome</keyword>
<dbReference type="AlphaFoldDB" id="A0AAD2GCS9"/>
<dbReference type="Proteomes" id="UP001295423">
    <property type="component" value="Unassembled WGS sequence"/>
</dbReference>
<feature type="compositionally biased region" description="Polar residues" evidence="1">
    <location>
        <begin position="13"/>
        <end position="38"/>
    </location>
</feature>
<comment type="caution">
    <text evidence="2">The sequence shown here is derived from an EMBL/GenBank/DDBJ whole genome shotgun (WGS) entry which is preliminary data.</text>
</comment>
<dbReference type="EMBL" id="CAKOGP040002436">
    <property type="protein sequence ID" value="CAJ1969904.1"/>
    <property type="molecule type" value="Genomic_DNA"/>
</dbReference>
<dbReference type="PANTHER" id="PTHR46137:SF3">
    <property type="entry name" value="OS05G0310600 PROTEIN"/>
    <property type="match status" value="1"/>
</dbReference>